<comment type="caution">
    <text evidence="5">The sequence shown here is derived from an EMBL/GenBank/DDBJ whole genome shotgun (WGS) entry which is preliminary data.</text>
</comment>
<dbReference type="InterPro" id="IPR002401">
    <property type="entry name" value="Cyt_P450_E_grp-I"/>
</dbReference>
<feature type="binding site" description="axial binding residue" evidence="2">
    <location>
        <position position="456"/>
    </location>
    <ligand>
        <name>heme</name>
        <dbReference type="ChEBI" id="CHEBI:30413"/>
    </ligand>
    <ligandPart>
        <name>Fe</name>
        <dbReference type="ChEBI" id="CHEBI:18248"/>
    </ligandPart>
</feature>
<dbReference type="GO" id="GO:0016705">
    <property type="term" value="F:oxidoreductase activity, acting on paired donors, with incorporation or reduction of molecular oxygen"/>
    <property type="evidence" value="ECO:0007669"/>
    <property type="project" value="InterPro"/>
</dbReference>
<evidence type="ECO:0000256" key="1">
    <source>
        <dbReference type="ARBA" id="ARBA00010617"/>
    </source>
</evidence>
<keyword evidence="2 3" id="KW-0479">Metal-binding</keyword>
<dbReference type="InterPro" id="IPR017972">
    <property type="entry name" value="Cyt_P450_CS"/>
</dbReference>
<comment type="cofactor">
    <cofactor evidence="2">
        <name>heme</name>
        <dbReference type="ChEBI" id="CHEBI:30413"/>
    </cofactor>
</comment>
<reference evidence="5" key="1">
    <citation type="submission" date="2021-04" db="EMBL/GenBank/DDBJ databases">
        <authorList>
            <consortium name="Molecular Ecology Group"/>
        </authorList>
    </citation>
    <scope>NUCLEOTIDE SEQUENCE</scope>
</reference>
<proteinExistence type="inferred from homology"/>
<comment type="similarity">
    <text evidence="1 3">Belongs to the cytochrome P450 family.</text>
</comment>
<keyword evidence="4" id="KW-0812">Transmembrane</keyword>
<dbReference type="Gene3D" id="1.10.630.10">
    <property type="entry name" value="Cytochrome P450"/>
    <property type="match status" value="1"/>
</dbReference>
<dbReference type="AlphaFoldDB" id="A0A8S3YU69"/>
<dbReference type="Proteomes" id="UP000678393">
    <property type="component" value="Unassembled WGS sequence"/>
</dbReference>
<keyword evidence="2 3" id="KW-0349">Heme</keyword>
<protein>
    <recommendedName>
        <fullName evidence="7">Cytochrome P450</fullName>
    </recommendedName>
</protein>
<keyword evidence="3" id="KW-0560">Oxidoreductase</keyword>
<evidence type="ECO:0000313" key="6">
    <source>
        <dbReference type="Proteomes" id="UP000678393"/>
    </source>
</evidence>
<dbReference type="GO" id="GO:0005506">
    <property type="term" value="F:iron ion binding"/>
    <property type="evidence" value="ECO:0007669"/>
    <property type="project" value="InterPro"/>
</dbReference>
<dbReference type="InterPro" id="IPR001128">
    <property type="entry name" value="Cyt_P450"/>
</dbReference>
<dbReference type="Pfam" id="PF00067">
    <property type="entry name" value="p450"/>
    <property type="match status" value="1"/>
</dbReference>
<name>A0A8S3YU69_9EUPU</name>
<accession>A0A8S3YU69</accession>
<dbReference type="InterPro" id="IPR036396">
    <property type="entry name" value="Cyt_P450_sf"/>
</dbReference>
<evidence type="ECO:0000256" key="2">
    <source>
        <dbReference type="PIRSR" id="PIRSR602401-1"/>
    </source>
</evidence>
<keyword evidence="4" id="KW-0472">Membrane</keyword>
<dbReference type="InterPro" id="IPR050196">
    <property type="entry name" value="Cytochrome_P450_Monoox"/>
</dbReference>
<evidence type="ECO:0008006" key="7">
    <source>
        <dbReference type="Google" id="ProtNLM"/>
    </source>
</evidence>
<dbReference type="PROSITE" id="PS00086">
    <property type="entry name" value="CYTOCHROME_P450"/>
    <property type="match status" value="1"/>
</dbReference>
<keyword evidence="4" id="KW-1133">Transmembrane helix</keyword>
<keyword evidence="2 3" id="KW-0408">Iron</keyword>
<evidence type="ECO:0000256" key="4">
    <source>
        <dbReference type="SAM" id="Phobius"/>
    </source>
</evidence>
<gene>
    <name evidence="5" type="ORF">CUNI_LOCUS4268</name>
</gene>
<dbReference type="SUPFAM" id="SSF48264">
    <property type="entry name" value="Cytochrome P450"/>
    <property type="match status" value="1"/>
</dbReference>
<dbReference type="PANTHER" id="PTHR24291">
    <property type="entry name" value="CYTOCHROME P450 FAMILY 4"/>
    <property type="match status" value="1"/>
</dbReference>
<keyword evidence="6" id="KW-1185">Reference proteome</keyword>
<dbReference type="PRINTS" id="PR00385">
    <property type="entry name" value="P450"/>
</dbReference>
<dbReference type="EMBL" id="CAJHNH020000595">
    <property type="protein sequence ID" value="CAG5118710.1"/>
    <property type="molecule type" value="Genomic_DNA"/>
</dbReference>
<sequence>MALELFHQLNHIWPMVAVGLVTVLAVALLSKAIKFIKLFRYFQEFPGESSYSIISGNLHMLPKTSEGRIAYGRNNMDSKNPKYVRFWSGPVRPSIVVYHPETVKAILKSSAPKSRGFGQIYEHAIPWIGEGLISSNGAIWARSRRLLTPAFHFDILKPYIEVYNKAADILFEKLDQYAKSGESFDICPLLTLCTLEVILKCAMSYEGDVQRQGPNEYAKASTELTQAWALRSRTPWLWPDFIFRLTPTGRRFYKNCDYVHKVAEEVIAKRKELIEREGRPKGRHLDFLDILLTARDEDGQPMTLLEIRNEVDTFMFAGHDTTAAGAPWILYCFAKHPEYQTQVQAELDEVLKGRDSDHIEWSDLPKLKMLNLCIKESFRLYPPVPFIQRLLSEPLEIGGKLLPAGTNVTIPIIHLHRNALVWEAPDEFRPERFLPENTKDRDSFAFTPFSAGSRNCIGQNFALNEEKVLIARILYRYKVELADDGPPVERMVTAVLKAEHGIHLRLQLRNV</sequence>
<dbReference type="CDD" id="cd20659">
    <property type="entry name" value="CYP4B_4F-like"/>
    <property type="match status" value="1"/>
</dbReference>
<keyword evidence="3" id="KW-0503">Monooxygenase</keyword>
<feature type="transmembrane region" description="Helical" evidence="4">
    <location>
        <begin position="12"/>
        <end position="30"/>
    </location>
</feature>
<evidence type="ECO:0000256" key="3">
    <source>
        <dbReference type="RuleBase" id="RU000461"/>
    </source>
</evidence>
<dbReference type="PRINTS" id="PR00463">
    <property type="entry name" value="EP450I"/>
</dbReference>
<evidence type="ECO:0000313" key="5">
    <source>
        <dbReference type="EMBL" id="CAG5118710.1"/>
    </source>
</evidence>
<dbReference type="PANTHER" id="PTHR24291:SF201">
    <property type="entry name" value="CYTOCHROME P450, FAMILY 4, SUBFAMILY B, POLYPEPTIDE 7"/>
    <property type="match status" value="1"/>
</dbReference>
<dbReference type="OrthoDB" id="1470350at2759"/>
<organism evidence="5 6">
    <name type="scientific">Candidula unifasciata</name>
    <dbReference type="NCBI Taxonomy" id="100452"/>
    <lineage>
        <taxon>Eukaryota</taxon>
        <taxon>Metazoa</taxon>
        <taxon>Spiralia</taxon>
        <taxon>Lophotrochozoa</taxon>
        <taxon>Mollusca</taxon>
        <taxon>Gastropoda</taxon>
        <taxon>Heterobranchia</taxon>
        <taxon>Euthyneura</taxon>
        <taxon>Panpulmonata</taxon>
        <taxon>Eupulmonata</taxon>
        <taxon>Stylommatophora</taxon>
        <taxon>Helicina</taxon>
        <taxon>Helicoidea</taxon>
        <taxon>Geomitridae</taxon>
        <taxon>Candidula</taxon>
    </lineage>
</organism>
<dbReference type="GO" id="GO:0004497">
    <property type="term" value="F:monooxygenase activity"/>
    <property type="evidence" value="ECO:0007669"/>
    <property type="project" value="UniProtKB-KW"/>
</dbReference>
<dbReference type="GO" id="GO:0020037">
    <property type="term" value="F:heme binding"/>
    <property type="evidence" value="ECO:0007669"/>
    <property type="project" value="InterPro"/>
</dbReference>